<evidence type="ECO:0000313" key="6">
    <source>
        <dbReference type="EMBL" id="TJZ81297.1"/>
    </source>
</evidence>
<dbReference type="EMBL" id="SUMD01000001">
    <property type="protein sequence ID" value="TJZ81297.1"/>
    <property type="molecule type" value="Genomic_DNA"/>
</dbReference>
<dbReference type="Gene3D" id="3.40.50.720">
    <property type="entry name" value="NAD(P)-binding Rossmann-like Domain"/>
    <property type="match status" value="1"/>
</dbReference>
<evidence type="ECO:0000313" key="7">
    <source>
        <dbReference type="Proteomes" id="UP000305109"/>
    </source>
</evidence>
<dbReference type="Gene3D" id="3.40.50.10860">
    <property type="entry name" value="Leucine Dehydrogenase, chain A, domain 1"/>
    <property type="match status" value="1"/>
</dbReference>
<dbReference type="SUPFAM" id="SSF53223">
    <property type="entry name" value="Aminoacid dehydrogenase-like, N-terminal domain"/>
    <property type="match status" value="1"/>
</dbReference>
<accession>A0ABY2RQH1</accession>
<dbReference type="SMART" id="SM00839">
    <property type="entry name" value="ELFV_dehydrog"/>
    <property type="match status" value="1"/>
</dbReference>
<dbReference type="InterPro" id="IPR016211">
    <property type="entry name" value="Glu/Phe/Leu/Val/Trp_DH_bac/arc"/>
</dbReference>
<evidence type="ECO:0000259" key="5">
    <source>
        <dbReference type="SMART" id="SM00839"/>
    </source>
</evidence>
<evidence type="ECO:0000256" key="2">
    <source>
        <dbReference type="ARBA" id="ARBA00023002"/>
    </source>
</evidence>
<protein>
    <submittedName>
        <fullName evidence="6">Amino acid dehydrogenase</fullName>
    </submittedName>
</protein>
<dbReference type="InterPro" id="IPR036291">
    <property type="entry name" value="NAD(P)-bd_dom_sf"/>
</dbReference>
<sequence length="357" mass="36569">MDQPHKGVICRGLTSGAVVSAINSLAEQDFEQLSIQRVENGLASIIAVHDTTLGPALGGVRIRQYESDDAAAADAMRLARAMTYKAALAGLALGGGKSVINADPRSQKTRALLEAHGRHIGLLGGRYIPGADMGTGPADLKVIAEHAPRVSSDGRDPSPYTARGVVASISAVADHLGRDGVEGLRVAVQGAGNVGLGIVELLSAAGATVLVADPDPERVRLAVEGFGAQAISLDEILQTDVDVVCPAGPGLVIDERAVDRLKAVALVGAANNMLASPAAGDALTARGIVHVPDFVSNAGGLISCDAEVNGLTDFVGKVDRIADVVMEILDRARVTGVDTSTAAIELAERRIAEVRAA</sequence>
<dbReference type="PROSITE" id="PS00074">
    <property type="entry name" value="GLFV_DEHYDROGENASE"/>
    <property type="match status" value="1"/>
</dbReference>
<keyword evidence="3" id="KW-0520">NAD</keyword>
<dbReference type="CDD" id="cd01075">
    <property type="entry name" value="NAD_bind_Leu_Phe_Val_DH"/>
    <property type="match status" value="1"/>
</dbReference>
<keyword evidence="7" id="KW-1185">Reference proteome</keyword>
<evidence type="ECO:0000256" key="1">
    <source>
        <dbReference type="ARBA" id="ARBA00006382"/>
    </source>
</evidence>
<comment type="similarity">
    <text evidence="1 4">Belongs to the Glu/Leu/Phe/Val dehydrogenases family.</text>
</comment>
<comment type="caution">
    <text evidence="6">The sequence shown here is derived from an EMBL/GenBank/DDBJ whole genome shotgun (WGS) entry which is preliminary data.</text>
</comment>
<name>A0ABY2RQH1_9NOCA</name>
<gene>
    <name evidence="6" type="ORF">FCG67_01200</name>
</gene>
<evidence type="ECO:0000256" key="3">
    <source>
        <dbReference type="ARBA" id="ARBA00023027"/>
    </source>
</evidence>
<organism evidence="6 7">
    <name type="scientific">Rhodococcus oryzae</name>
    <dbReference type="NCBI Taxonomy" id="2571143"/>
    <lineage>
        <taxon>Bacteria</taxon>
        <taxon>Bacillati</taxon>
        <taxon>Actinomycetota</taxon>
        <taxon>Actinomycetes</taxon>
        <taxon>Mycobacteriales</taxon>
        <taxon>Nocardiaceae</taxon>
        <taxon>Rhodococcus</taxon>
    </lineage>
</organism>
<dbReference type="InterPro" id="IPR006097">
    <property type="entry name" value="Glu/Leu/Phe/Val/Trp_DH_dimer"/>
</dbReference>
<dbReference type="SUPFAM" id="SSF51735">
    <property type="entry name" value="NAD(P)-binding Rossmann-fold domains"/>
    <property type="match status" value="1"/>
</dbReference>
<dbReference type="Pfam" id="PF02812">
    <property type="entry name" value="ELFV_dehydrog_N"/>
    <property type="match status" value="1"/>
</dbReference>
<dbReference type="InterPro" id="IPR046346">
    <property type="entry name" value="Aminoacid_DH-like_N_sf"/>
</dbReference>
<dbReference type="PANTHER" id="PTHR42722">
    <property type="entry name" value="LEUCINE DEHYDROGENASE"/>
    <property type="match status" value="1"/>
</dbReference>
<dbReference type="InterPro" id="IPR006095">
    <property type="entry name" value="Glu/Leu/Phe/Val/Trp_DH"/>
</dbReference>
<dbReference type="Proteomes" id="UP000305109">
    <property type="component" value="Unassembled WGS sequence"/>
</dbReference>
<reference evidence="6 7" key="1">
    <citation type="submission" date="2019-04" db="EMBL/GenBank/DDBJ databases">
        <title>Rhodococcus oryzae sp. nov., a novel actinomycete isolated from rhizosphere soil of rice (Oryza sativa L.).</title>
        <authorList>
            <person name="Li C."/>
        </authorList>
    </citation>
    <scope>NUCLEOTIDE SEQUENCE [LARGE SCALE GENOMIC DNA]</scope>
    <source>
        <strain evidence="6 7">NEAU-CX67</strain>
    </source>
</reference>
<evidence type="ECO:0000256" key="4">
    <source>
        <dbReference type="RuleBase" id="RU004417"/>
    </source>
</evidence>
<dbReference type="PIRSF" id="PIRSF000188">
    <property type="entry name" value="Phe_leu_dh"/>
    <property type="match status" value="1"/>
</dbReference>
<feature type="domain" description="Glutamate/phenylalanine/leucine/valine/L-tryptophan dehydrogenase C-terminal" evidence="5">
    <location>
        <begin position="155"/>
        <end position="355"/>
    </location>
</feature>
<dbReference type="PRINTS" id="PR00082">
    <property type="entry name" value="GLFDHDRGNASE"/>
</dbReference>
<proteinExistence type="inferred from homology"/>
<dbReference type="Pfam" id="PF00208">
    <property type="entry name" value="ELFV_dehydrog"/>
    <property type="match status" value="2"/>
</dbReference>
<dbReference type="InterPro" id="IPR006096">
    <property type="entry name" value="Glu/Leu/Phe/Val/Trp_DH_C"/>
</dbReference>
<dbReference type="InterPro" id="IPR033524">
    <property type="entry name" value="Glu/Leu/Phe/Val_DH_AS"/>
</dbReference>
<dbReference type="PANTHER" id="PTHR42722:SF1">
    <property type="entry name" value="VALINE DEHYDROGENASE"/>
    <property type="match status" value="1"/>
</dbReference>
<keyword evidence="2 4" id="KW-0560">Oxidoreductase</keyword>